<accession>A0A9D2KJ93</accession>
<organism evidence="2 3">
    <name type="scientific">Candidatus Mediterraneibacter pullicola</name>
    <dbReference type="NCBI Taxonomy" id="2838682"/>
    <lineage>
        <taxon>Bacteria</taxon>
        <taxon>Bacillati</taxon>
        <taxon>Bacillota</taxon>
        <taxon>Clostridia</taxon>
        <taxon>Lachnospirales</taxon>
        <taxon>Lachnospiraceae</taxon>
        <taxon>Mediterraneibacter</taxon>
    </lineage>
</organism>
<dbReference type="Gene3D" id="1.10.260.40">
    <property type="entry name" value="lambda repressor-like DNA-binding domains"/>
    <property type="match status" value="1"/>
</dbReference>
<evidence type="ECO:0000313" key="2">
    <source>
        <dbReference type="EMBL" id="HJA06825.1"/>
    </source>
</evidence>
<evidence type="ECO:0000259" key="1">
    <source>
        <dbReference type="PROSITE" id="PS50943"/>
    </source>
</evidence>
<feature type="domain" description="HTH cro/C1-type" evidence="1">
    <location>
        <begin position="7"/>
        <end position="60"/>
    </location>
</feature>
<evidence type="ECO:0000313" key="3">
    <source>
        <dbReference type="Proteomes" id="UP000824223"/>
    </source>
</evidence>
<proteinExistence type="predicted"/>
<reference evidence="2" key="2">
    <citation type="submission" date="2021-04" db="EMBL/GenBank/DDBJ databases">
        <authorList>
            <person name="Gilroy R."/>
        </authorList>
    </citation>
    <scope>NUCLEOTIDE SEQUENCE</scope>
    <source>
        <strain evidence="2">ChiSjej2B20-11307</strain>
    </source>
</reference>
<comment type="caution">
    <text evidence="2">The sequence shown here is derived from an EMBL/GenBank/DDBJ whole genome shotgun (WGS) entry which is preliminary data.</text>
</comment>
<dbReference type="SUPFAM" id="SSF47413">
    <property type="entry name" value="lambda repressor-like DNA-binding domains"/>
    <property type="match status" value="1"/>
</dbReference>
<gene>
    <name evidence="2" type="ORF">H9798_06770</name>
</gene>
<dbReference type="GO" id="GO:0003677">
    <property type="term" value="F:DNA binding"/>
    <property type="evidence" value="ECO:0007669"/>
    <property type="project" value="InterPro"/>
</dbReference>
<dbReference type="CDD" id="cd00093">
    <property type="entry name" value="HTH_XRE"/>
    <property type="match status" value="1"/>
</dbReference>
<dbReference type="InterPro" id="IPR010982">
    <property type="entry name" value="Lambda_DNA-bd_dom_sf"/>
</dbReference>
<dbReference type="InterPro" id="IPR001387">
    <property type="entry name" value="Cro/C1-type_HTH"/>
</dbReference>
<dbReference type="Proteomes" id="UP000824223">
    <property type="component" value="Unassembled WGS sequence"/>
</dbReference>
<protein>
    <submittedName>
        <fullName evidence="2">Helix-turn-helix transcriptional regulator</fullName>
    </submittedName>
</protein>
<dbReference type="AlphaFoldDB" id="A0A9D2KJ93"/>
<dbReference type="PROSITE" id="PS50943">
    <property type="entry name" value="HTH_CROC1"/>
    <property type="match status" value="1"/>
</dbReference>
<dbReference type="Pfam" id="PF13443">
    <property type="entry name" value="HTH_26"/>
    <property type="match status" value="1"/>
</dbReference>
<dbReference type="EMBL" id="DXAK01000034">
    <property type="protein sequence ID" value="HJA06825.1"/>
    <property type="molecule type" value="Genomic_DNA"/>
</dbReference>
<name>A0A9D2KJ93_9FIRM</name>
<sequence length="69" mass="8111">MITYTPLWETMKVKGISQYKLIKDFNVSAGQLSRLRANAYVNTHTIEMLCEILDCDVQDIMRYEKIPNR</sequence>
<reference evidence="2" key="1">
    <citation type="journal article" date="2021" name="PeerJ">
        <title>Extensive microbial diversity within the chicken gut microbiome revealed by metagenomics and culture.</title>
        <authorList>
            <person name="Gilroy R."/>
            <person name="Ravi A."/>
            <person name="Getino M."/>
            <person name="Pursley I."/>
            <person name="Horton D.L."/>
            <person name="Alikhan N.F."/>
            <person name="Baker D."/>
            <person name="Gharbi K."/>
            <person name="Hall N."/>
            <person name="Watson M."/>
            <person name="Adriaenssens E.M."/>
            <person name="Foster-Nyarko E."/>
            <person name="Jarju S."/>
            <person name="Secka A."/>
            <person name="Antonio M."/>
            <person name="Oren A."/>
            <person name="Chaudhuri R.R."/>
            <person name="La Ragione R."/>
            <person name="Hildebrand F."/>
            <person name="Pallen M.J."/>
        </authorList>
    </citation>
    <scope>NUCLEOTIDE SEQUENCE</scope>
    <source>
        <strain evidence="2">ChiSjej2B20-11307</strain>
    </source>
</reference>